<dbReference type="PANTHER" id="PTHR43175:SF3">
    <property type="entry name" value="CARBON DISULFIDE HYDROLASE"/>
    <property type="match status" value="1"/>
</dbReference>
<keyword evidence="4 7" id="KW-0862">Zinc</keyword>
<evidence type="ECO:0000256" key="4">
    <source>
        <dbReference type="ARBA" id="ARBA00022833"/>
    </source>
</evidence>
<comment type="similarity">
    <text evidence="1">Belongs to the beta-class carbonic anhydrase family.</text>
</comment>
<protein>
    <recommendedName>
        <fullName evidence="2">carbonic anhydrase</fullName>
        <ecNumber evidence="2">4.2.1.1</ecNumber>
    </recommendedName>
</protein>
<evidence type="ECO:0000313" key="8">
    <source>
        <dbReference type="EMBL" id="TPG35048.1"/>
    </source>
</evidence>
<evidence type="ECO:0000256" key="7">
    <source>
        <dbReference type="PIRSR" id="PIRSR601765-1"/>
    </source>
</evidence>
<dbReference type="PANTHER" id="PTHR43175">
    <property type="entry name" value="CARBONIC ANHYDRASE"/>
    <property type="match status" value="1"/>
</dbReference>
<dbReference type="InterPro" id="IPR036874">
    <property type="entry name" value="Carbonic_anhydrase_sf"/>
</dbReference>
<keyword evidence="3 7" id="KW-0479">Metal-binding</keyword>
<dbReference type="GO" id="GO:0004089">
    <property type="term" value="F:carbonate dehydratase activity"/>
    <property type="evidence" value="ECO:0007669"/>
    <property type="project" value="UniProtKB-EC"/>
</dbReference>
<feature type="binding site" evidence="7">
    <location>
        <position position="98"/>
    </location>
    <ligand>
        <name>Zn(2+)</name>
        <dbReference type="ChEBI" id="CHEBI:29105"/>
    </ligand>
</feature>
<organism evidence="8 9">
    <name type="scientific">Mycolicibacterium hodleri</name>
    <dbReference type="NCBI Taxonomy" id="49897"/>
    <lineage>
        <taxon>Bacteria</taxon>
        <taxon>Bacillati</taxon>
        <taxon>Actinomycetota</taxon>
        <taxon>Actinomycetes</taxon>
        <taxon>Mycobacteriales</taxon>
        <taxon>Mycobacteriaceae</taxon>
        <taxon>Mycolicibacterium</taxon>
    </lineage>
</organism>
<comment type="catalytic activity">
    <reaction evidence="6">
        <text>hydrogencarbonate + H(+) = CO2 + H2O</text>
        <dbReference type="Rhea" id="RHEA:10748"/>
        <dbReference type="ChEBI" id="CHEBI:15377"/>
        <dbReference type="ChEBI" id="CHEBI:15378"/>
        <dbReference type="ChEBI" id="CHEBI:16526"/>
        <dbReference type="ChEBI" id="CHEBI:17544"/>
        <dbReference type="EC" id="4.2.1.1"/>
    </reaction>
</comment>
<accession>A0A502EBK9</accession>
<dbReference type="Gene3D" id="3.40.1050.10">
    <property type="entry name" value="Carbonic anhydrase"/>
    <property type="match status" value="1"/>
</dbReference>
<reference evidence="8 9" key="1">
    <citation type="journal article" date="2019" name="Environ. Microbiol.">
        <title>Species interactions and distinct microbial communities in high Arctic permafrost affected cryosols are associated with the CH4 and CO2 gas fluxes.</title>
        <authorList>
            <person name="Altshuler I."/>
            <person name="Hamel J."/>
            <person name="Turney S."/>
            <person name="Magnuson E."/>
            <person name="Levesque R."/>
            <person name="Greer C."/>
            <person name="Whyte L.G."/>
        </authorList>
    </citation>
    <scope>NUCLEOTIDE SEQUENCE [LARGE SCALE GENOMIC DNA]</scope>
    <source>
        <strain evidence="8 9">S5.20</strain>
    </source>
</reference>
<sequence length="178" mass="19030">MTNTADLIRRNATFTTVGFDPRLTINPRGDMMVVGCVDPRVDPAHVLGLSNGEAAIIRNVGGRVTPSTLRTMTMLGKVGQANADTHVPGTWNLVVLHHTDCGMTDLFPYPDLLAEYFEIPTSELAAKSVPDPYGSVSVDVALILDTLQGSDFLVSGLVYDVTTGRLDVVVPPTPLRPG</sequence>
<comment type="cofactor">
    <cofactor evidence="7">
        <name>Zn(2+)</name>
        <dbReference type="ChEBI" id="CHEBI:29105"/>
    </cofactor>
    <text evidence="7">Binds 1 zinc ion per subunit.</text>
</comment>
<dbReference type="SMART" id="SM00947">
    <property type="entry name" value="Pro_CA"/>
    <property type="match status" value="1"/>
</dbReference>
<comment type="function">
    <text evidence="5">Catalyzes the reversible hydration of carbon dioxide to form bicarbonate.</text>
</comment>
<evidence type="ECO:0000256" key="1">
    <source>
        <dbReference type="ARBA" id="ARBA00006217"/>
    </source>
</evidence>
<comment type="caution">
    <text evidence="8">The sequence shown here is derived from an EMBL/GenBank/DDBJ whole genome shotgun (WGS) entry which is preliminary data.</text>
</comment>
<dbReference type="AlphaFoldDB" id="A0A502EBK9"/>
<feature type="binding site" evidence="7">
    <location>
        <position position="36"/>
    </location>
    <ligand>
        <name>Zn(2+)</name>
        <dbReference type="ChEBI" id="CHEBI:29105"/>
    </ligand>
</feature>
<dbReference type="EMBL" id="RCZG01000003">
    <property type="protein sequence ID" value="TPG35048.1"/>
    <property type="molecule type" value="Genomic_DNA"/>
</dbReference>
<gene>
    <name evidence="8" type="ORF">EAH80_09670</name>
</gene>
<dbReference type="EC" id="4.2.1.1" evidence="2"/>
<evidence type="ECO:0000256" key="3">
    <source>
        <dbReference type="ARBA" id="ARBA00022723"/>
    </source>
</evidence>
<evidence type="ECO:0000256" key="6">
    <source>
        <dbReference type="ARBA" id="ARBA00048348"/>
    </source>
</evidence>
<evidence type="ECO:0000256" key="2">
    <source>
        <dbReference type="ARBA" id="ARBA00012925"/>
    </source>
</evidence>
<dbReference type="InterPro" id="IPR001765">
    <property type="entry name" value="Carbonic_anhydrase"/>
</dbReference>
<evidence type="ECO:0000313" key="9">
    <source>
        <dbReference type="Proteomes" id="UP000320095"/>
    </source>
</evidence>
<proteinExistence type="inferred from homology"/>
<dbReference type="Pfam" id="PF00484">
    <property type="entry name" value="Pro_CA"/>
    <property type="match status" value="1"/>
</dbReference>
<name>A0A502EBK9_9MYCO</name>
<dbReference type="RefSeq" id="WP_140689872.1">
    <property type="nucleotide sequence ID" value="NZ_RCZG01000003.1"/>
</dbReference>
<dbReference type="OrthoDB" id="8968066at2"/>
<dbReference type="Proteomes" id="UP000320095">
    <property type="component" value="Unassembled WGS sequence"/>
</dbReference>
<evidence type="ECO:0000256" key="5">
    <source>
        <dbReference type="ARBA" id="ARBA00024993"/>
    </source>
</evidence>
<feature type="binding site" evidence="7">
    <location>
        <position position="101"/>
    </location>
    <ligand>
        <name>Zn(2+)</name>
        <dbReference type="ChEBI" id="CHEBI:29105"/>
    </ligand>
</feature>
<feature type="binding site" evidence="7">
    <location>
        <position position="38"/>
    </location>
    <ligand>
        <name>Zn(2+)</name>
        <dbReference type="ChEBI" id="CHEBI:29105"/>
    </ligand>
</feature>
<dbReference type="SUPFAM" id="SSF53056">
    <property type="entry name" value="beta-carbonic anhydrase, cab"/>
    <property type="match status" value="1"/>
</dbReference>
<keyword evidence="9" id="KW-1185">Reference proteome</keyword>
<dbReference type="GO" id="GO:0008270">
    <property type="term" value="F:zinc ion binding"/>
    <property type="evidence" value="ECO:0007669"/>
    <property type="project" value="InterPro"/>
</dbReference>